<sequence>MQNSGSTAAAAAAPTPPQSQQHQWSSILTSKPIFSTLFSLRDPKPTNKPTLLLYTFLAISLLSITFIFSLCTSSSSTGPHSGPDPFLFPAHQAHNHRIIYDSTKANPPPPSIAYLISGSRSDSGRIIRLLLATYHPLNQYLLHLDPSASHADRERVALTVQSNPIFKAAQNVHVMGKPDFAYQKGSSPVSLALHAASILIRLNLKWDWFVSLSADAYPLVTQDDLLHIMSFLPKDMNFVNHSSYIGWKESRRLRPIIVDPGLYLAEGTEMFYATQKRDLPSAFRVFTGSSFSILTRSFLEFCILGADNLPRLLLMYFANTPWSLSNYFPSVLCNSRQFNRTVINQNLLYAMYDNRHISDPRPLNSSDFDDMIRSGAAFARKFQPDDPVLDLIDQKLLRRSPGSVVPGGWCLGESGNSTCLTWGDANILRPGSGSQRIEKAIVKLLSNGTFRSHQCV</sequence>
<evidence type="ECO:0000256" key="4">
    <source>
        <dbReference type="ARBA" id="ARBA00023136"/>
    </source>
</evidence>
<accession>A0A445E102</accession>
<feature type="transmembrane region" description="Helical" evidence="7">
    <location>
        <begin position="51"/>
        <end position="70"/>
    </location>
</feature>
<evidence type="ECO:0000256" key="3">
    <source>
        <dbReference type="ARBA" id="ARBA00022679"/>
    </source>
</evidence>
<dbReference type="PANTHER" id="PTHR45719:SF10">
    <property type="entry name" value="CORE-2_I-BRANCHING BETA-1,6-N-ACETYLGLUCOSAMINYLTRANSFERASE FAMILY PROTEIN"/>
    <property type="match status" value="1"/>
</dbReference>
<protein>
    <recommendedName>
        <fullName evidence="10">Beta-glucuronosyltransferase GlcAT14A</fullName>
    </recommendedName>
</protein>
<keyword evidence="5" id="KW-0325">Glycoprotein</keyword>
<dbReference type="Proteomes" id="UP000289738">
    <property type="component" value="Chromosome A03"/>
</dbReference>
<organism evidence="8 9">
    <name type="scientific">Arachis hypogaea</name>
    <name type="common">Peanut</name>
    <dbReference type="NCBI Taxonomy" id="3818"/>
    <lineage>
        <taxon>Eukaryota</taxon>
        <taxon>Viridiplantae</taxon>
        <taxon>Streptophyta</taxon>
        <taxon>Embryophyta</taxon>
        <taxon>Tracheophyta</taxon>
        <taxon>Spermatophyta</taxon>
        <taxon>Magnoliopsida</taxon>
        <taxon>eudicotyledons</taxon>
        <taxon>Gunneridae</taxon>
        <taxon>Pentapetalae</taxon>
        <taxon>rosids</taxon>
        <taxon>fabids</taxon>
        <taxon>Fabales</taxon>
        <taxon>Fabaceae</taxon>
        <taxon>Papilionoideae</taxon>
        <taxon>50 kb inversion clade</taxon>
        <taxon>dalbergioids sensu lato</taxon>
        <taxon>Dalbergieae</taxon>
        <taxon>Pterocarpus clade</taxon>
        <taxon>Arachis</taxon>
    </lineage>
</organism>
<proteinExistence type="predicted"/>
<keyword evidence="7" id="KW-1133">Transmembrane helix</keyword>
<keyword evidence="7" id="KW-0812">Transmembrane</keyword>
<evidence type="ECO:0000256" key="6">
    <source>
        <dbReference type="SAM" id="MobiDB-lite"/>
    </source>
</evidence>
<feature type="compositionally biased region" description="Low complexity" evidence="6">
    <location>
        <begin position="1"/>
        <end position="21"/>
    </location>
</feature>
<dbReference type="STRING" id="3818.A0A445E102"/>
<keyword evidence="3" id="KW-0808">Transferase</keyword>
<evidence type="ECO:0000313" key="8">
    <source>
        <dbReference type="EMBL" id="RYR69080.1"/>
    </source>
</evidence>
<reference evidence="8 9" key="1">
    <citation type="submission" date="2019-01" db="EMBL/GenBank/DDBJ databases">
        <title>Sequencing of cultivated peanut Arachis hypogaea provides insights into genome evolution and oil improvement.</title>
        <authorList>
            <person name="Chen X."/>
        </authorList>
    </citation>
    <scope>NUCLEOTIDE SEQUENCE [LARGE SCALE GENOMIC DNA]</scope>
    <source>
        <strain evidence="9">cv. Fuhuasheng</strain>
        <tissue evidence="8">Leaves</tissue>
    </source>
</reference>
<evidence type="ECO:0000256" key="2">
    <source>
        <dbReference type="ARBA" id="ARBA00022676"/>
    </source>
</evidence>
<comment type="subcellular location">
    <subcellularLocation>
        <location evidence="1">Membrane</location>
        <topology evidence="1">Single-pass type II membrane protein</topology>
    </subcellularLocation>
</comment>
<feature type="region of interest" description="Disordered" evidence="6">
    <location>
        <begin position="1"/>
        <end position="23"/>
    </location>
</feature>
<evidence type="ECO:0008006" key="10">
    <source>
        <dbReference type="Google" id="ProtNLM"/>
    </source>
</evidence>
<dbReference type="OrthoDB" id="2019572at2759"/>
<dbReference type="AlphaFoldDB" id="A0A445E102"/>
<evidence type="ECO:0000256" key="5">
    <source>
        <dbReference type="ARBA" id="ARBA00023180"/>
    </source>
</evidence>
<dbReference type="Gramene" id="arahy.Tifrunner.gnm2.ann2.Ah03g141400.1">
    <property type="protein sequence ID" value="arahy.Tifrunner.gnm2.ann2.Ah03g141400.1-CDS"/>
    <property type="gene ID" value="arahy.Tifrunner.gnm2.ann2.Ah03g141400"/>
</dbReference>
<keyword evidence="9" id="KW-1185">Reference proteome</keyword>
<keyword evidence="2" id="KW-0328">Glycosyltransferase</keyword>
<dbReference type="EMBL" id="SDMP01000003">
    <property type="protein sequence ID" value="RYR69080.1"/>
    <property type="molecule type" value="Genomic_DNA"/>
</dbReference>
<gene>
    <name evidence="8" type="ORF">Ahy_A03g015614</name>
</gene>
<dbReference type="InterPro" id="IPR003406">
    <property type="entry name" value="Glyco_trans_14"/>
</dbReference>
<name>A0A445E102_ARAHY</name>
<evidence type="ECO:0000256" key="7">
    <source>
        <dbReference type="SAM" id="Phobius"/>
    </source>
</evidence>
<keyword evidence="4 7" id="KW-0472">Membrane</keyword>
<comment type="caution">
    <text evidence="8">The sequence shown here is derived from an EMBL/GenBank/DDBJ whole genome shotgun (WGS) entry which is preliminary data.</text>
</comment>
<evidence type="ECO:0000256" key="1">
    <source>
        <dbReference type="ARBA" id="ARBA00004606"/>
    </source>
</evidence>
<dbReference type="Pfam" id="PF02485">
    <property type="entry name" value="Branch"/>
    <property type="match status" value="1"/>
</dbReference>
<dbReference type="InterPro" id="IPR044610">
    <property type="entry name" value="GLCAT14A/B/C"/>
</dbReference>
<evidence type="ECO:0000313" key="9">
    <source>
        <dbReference type="Proteomes" id="UP000289738"/>
    </source>
</evidence>
<dbReference type="PANTHER" id="PTHR45719">
    <property type="entry name" value="GLYCOSYLTRANSFERASE"/>
    <property type="match status" value="1"/>
</dbReference>
<dbReference type="SMR" id="A0A445E102"/>
<dbReference type="GO" id="GO:0015020">
    <property type="term" value="F:glucuronosyltransferase activity"/>
    <property type="evidence" value="ECO:0007669"/>
    <property type="project" value="InterPro"/>
</dbReference>
<dbReference type="GO" id="GO:0016020">
    <property type="term" value="C:membrane"/>
    <property type="evidence" value="ECO:0007669"/>
    <property type="project" value="UniProtKB-SubCell"/>
</dbReference>